<dbReference type="Proteomes" id="UP000886883">
    <property type="component" value="Unassembled WGS sequence"/>
</dbReference>
<evidence type="ECO:0000313" key="2">
    <source>
        <dbReference type="EMBL" id="HJB90977.1"/>
    </source>
</evidence>
<accession>A0A9D2MQD0</accession>
<evidence type="ECO:0008006" key="4">
    <source>
        <dbReference type="Google" id="ProtNLM"/>
    </source>
</evidence>
<gene>
    <name evidence="2" type="ORF">H9763_05845</name>
</gene>
<keyword evidence="1" id="KW-1133">Transmembrane helix</keyword>
<comment type="caution">
    <text evidence="2">The sequence shown here is derived from an EMBL/GenBank/DDBJ whole genome shotgun (WGS) entry which is preliminary data.</text>
</comment>
<sequence length="168" mass="17940">MILFLTGFLAGIAAICLFSDPLMESTGFLDPSLWTRMQLLEINRNGLLLYSLRQRLGAAAFLVLLATAGAGEIGAAGFLFFGGLSAGAVLTTLSARYGLGGILLFSGCVLPHQLLLVPGFLLLLDWCARKLEKRKLLIPLAVVITGCLLESYVNPIALKVVTGLLFSR</sequence>
<keyword evidence="1" id="KW-0472">Membrane</keyword>
<evidence type="ECO:0000313" key="3">
    <source>
        <dbReference type="Proteomes" id="UP000886883"/>
    </source>
</evidence>
<reference evidence="2" key="1">
    <citation type="journal article" date="2021" name="PeerJ">
        <title>Extensive microbial diversity within the chicken gut microbiome revealed by metagenomics and culture.</title>
        <authorList>
            <person name="Gilroy R."/>
            <person name="Ravi A."/>
            <person name="Getino M."/>
            <person name="Pursley I."/>
            <person name="Horton D.L."/>
            <person name="Alikhan N.F."/>
            <person name="Baker D."/>
            <person name="Gharbi K."/>
            <person name="Hall N."/>
            <person name="Watson M."/>
            <person name="Adriaenssens E.M."/>
            <person name="Foster-Nyarko E."/>
            <person name="Jarju S."/>
            <person name="Secka A."/>
            <person name="Antonio M."/>
            <person name="Oren A."/>
            <person name="Chaudhuri R.R."/>
            <person name="La Ragione R."/>
            <person name="Hildebrand F."/>
            <person name="Pallen M.J."/>
        </authorList>
    </citation>
    <scope>NUCLEOTIDE SEQUENCE</scope>
    <source>
        <strain evidence="2">USAMLcec3-2134</strain>
    </source>
</reference>
<dbReference type="AlphaFoldDB" id="A0A9D2MQD0"/>
<name>A0A9D2MQD0_9FIRM</name>
<feature type="transmembrane region" description="Helical" evidence="1">
    <location>
        <begin position="136"/>
        <end position="158"/>
    </location>
</feature>
<feature type="transmembrane region" description="Helical" evidence="1">
    <location>
        <begin position="101"/>
        <end position="124"/>
    </location>
</feature>
<protein>
    <recommendedName>
        <fullName evidence="4">Stage II sporulation protein M</fullName>
    </recommendedName>
</protein>
<proteinExistence type="predicted"/>
<organism evidence="2 3">
    <name type="scientific">Candidatus Eisenbergiella merdigallinarum</name>
    <dbReference type="NCBI Taxonomy" id="2838552"/>
    <lineage>
        <taxon>Bacteria</taxon>
        <taxon>Bacillati</taxon>
        <taxon>Bacillota</taxon>
        <taxon>Clostridia</taxon>
        <taxon>Lachnospirales</taxon>
        <taxon>Lachnospiraceae</taxon>
        <taxon>Eisenbergiella</taxon>
    </lineage>
</organism>
<keyword evidence="1" id="KW-0812">Transmembrane</keyword>
<dbReference type="EMBL" id="DWXE01000020">
    <property type="protein sequence ID" value="HJB90977.1"/>
    <property type="molecule type" value="Genomic_DNA"/>
</dbReference>
<reference evidence="2" key="2">
    <citation type="submission" date="2021-04" db="EMBL/GenBank/DDBJ databases">
        <authorList>
            <person name="Gilroy R."/>
        </authorList>
    </citation>
    <scope>NUCLEOTIDE SEQUENCE</scope>
    <source>
        <strain evidence="2">USAMLcec3-2134</strain>
    </source>
</reference>
<evidence type="ECO:0000256" key="1">
    <source>
        <dbReference type="SAM" id="Phobius"/>
    </source>
</evidence>